<evidence type="ECO:0000256" key="6">
    <source>
        <dbReference type="ARBA" id="ARBA00022722"/>
    </source>
</evidence>
<evidence type="ECO:0000256" key="3">
    <source>
        <dbReference type="ARBA" id="ARBA00007823"/>
    </source>
</evidence>
<accession>A0A8H5EXG4</accession>
<feature type="domain" description="tRNase Z endonuclease" evidence="12">
    <location>
        <begin position="402"/>
        <end position="460"/>
    </location>
</feature>
<protein>
    <recommendedName>
        <fullName evidence="4">ribonuclease Z</fullName>
        <ecNumber evidence="4">3.1.26.11</ecNumber>
    </recommendedName>
</protein>
<evidence type="ECO:0000256" key="5">
    <source>
        <dbReference type="ARBA" id="ARBA00022694"/>
    </source>
</evidence>
<sequence>MPLIGCMSLKPIVTYRSVASLAKLVFAVNHHAMSPWLSGPSYTPTRAHISTRNHPICCIPTMPVSGKHGCMGSTHGQLPYQETSENVMTKLSAQVVARVLGHAFLLAPTDDGRKALAREIMECKTNSEDAYVTDMDWVVDVLAQQSRMCDPELLAGLAHLYVFGLIRVFFNPNGPTPAPSVEQSPRRSIEEAVNQESYLLQPSSVPASTLRQSLLRCDENRCVFSGQLDVDAHLSLPQSTRQADPCWQYTQTAHIISQPFNARSGGMTTKAQAKFDWAATVAAVIERFGGFSAFDLLGGDNLNNATNTFTASLQPHKSFDMYIWLRPATDMNGMIHNTYDVDSLNPYCGSQAEARYQRDHRGDNYTVTRQRHKPPRVSGPVKVIVNGEERLESRGMIWSSSILSGLSADTEPSFMLQFDSAKYIFNVSENTTRSFKTSGRSWRRTRGIFFTQSKIERVGGLPGLIMTMADAAIDKLKLTGPVGLNHLLAKTAEVAPTSSTQTPCYQDENITVYPIPLNSHVNLFGSTTPAEDITSEYANPDENSKRKREESPPSAHKRRSFALQGYMSANTFSPTELNGRLAEEYREGIIEKMFPGTNIPSAASKNDKQQGDAVEPDNAAVDEDKRPPRDILPGFFEQLPKLTPERPDLTTSYFIVGPKYRGKFDAAKAKELKIPNGPLRAKLTRGEAITFNVVIDGETISRTVQPDDVVGKPDTPGAVVILDVPSVAHIAPLTSTFSNSTLYSTVWSSDGVPKTVEDPPYAIRTVYHICGPGILEDESYRTFMRGFGPDVHHIVASGDYCANQVSFPGVSHNQLLLSHLDAKIFPATKYANVPKKDISSIPNLPAKVLAMTSNLLSTVRPLAPPTPEELVSVRDKFTPLTSGVVPLELSHYFKKAIAIAKRNLKQVVERGQVQQIEGADVGIVALGTGGSMPSTHRNVLSTLIRIPGHGNILLDAGEGTWGQMARTFGLEEGPDSAWEVLRNLKCIFISHIHGDHHIGLAQILSKRRQLDPPSSEPLYVVSIRPTLLYLREMNEVQDLGIDDPSGNGVITITSESLHWANRPYPNSGVWRIGGNEPWLDINESKANARKMFDALGLEYFKAVDVYHRCRCYGCSFKHKDGWSITFSADTAPSTNLRRAGQDTTLLIHEATMCNDEWKLAAKKAHSTIGQAIEQGHLMKAKATMLTHFSARYPRFPPGVHLSVPMRRTAEDYKADDMKMVVAFDHMNLTMGDMWKMEFYNHAISQVFRDTYDQSVDEELISDTESPNERRSHSRSPIRSRSPTQNYNTRSRSPQRVPH</sequence>
<evidence type="ECO:0000256" key="2">
    <source>
        <dbReference type="ARBA" id="ARBA00001947"/>
    </source>
</evidence>
<comment type="caution">
    <text evidence="13">The sequence shown here is derived from an EMBL/GenBank/DDBJ whole genome shotgun (WGS) entry which is preliminary data.</text>
</comment>
<dbReference type="Proteomes" id="UP000567179">
    <property type="component" value="Unassembled WGS sequence"/>
</dbReference>
<dbReference type="Gene3D" id="3.60.15.10">
    <property type="entry name" value="Ribonuclease Z/Hydroxyacylglutathione hydrolase-like"/>
    <property type="match status" value="2"/>
</dbReference>
<name>A0A8H5EXG4_9AGAR</name>
<evidence type="ECO:0000256" key="9">
    <source>
        <dbReference type="ARBA" id="ARBA00022801"/>
    </source>
</evidence>
<feature type="region of interest" description="Disordered" evidence="11">
    <location>
        <begin position="596"/>
        <end position="631"/>
    </location>
</feature>
<feature type="region of interest" description="Disordered" evidence="11">
    <location>
        <begin position="531"/>
        <end position="558"/>
    </location>
</feature>
<evidence type="ECO:0000313" key="13">
    <source>
        <dbReference type="EMBL" id="KAF5316195.1"/>
    </source>
</evidence>
<evidence type="ECO:0000259" key="12">
    <source>
        <dbReference type="Pfam" id="PF13691"/>
    </source>
</evidence>
<keyword evidence="7" id="KW-0479">Metal-binding</keyword>
<comment type="catalytic activity">
    <reaction evidence="1">
        <text>Endonucleolytic cleavage of RNA, removing extra 3' nucleotides from tRNA precursor, generating 3' termini of tRNAs. A 3'-hydroxy group is left at the tRNA terminus and a 5'-phosphoryl group is left at the trailer molecule.</text>
        <dbReference type="EC" id="3.1.26.11"/>
    </reaction>
</comment>
<dbReference type="GO" id="GO:0042781">
    <property type="term" value="F:3'-tRNA processing endoribonuclease activity"/>
    <property type="evidence" value="ECO:0007669"/>
    <property type="project" value="UniProtKB-EC"/>
</dbReference>
<dbReference type="GO" id="GO:0046872">
    <property type="term" value="F:metal ion binding"/>
    <property type="evidence" value="ECO:0007669"/>
    <property type="project" value="UniProtKB-KW"/>
</dbReference>
<keyword evidence="5" id="KW-0819">tRNA processing</keyword>
<dbReference type="GO" id="GO:1990180">
    <property type="term" value="P:mitochondrial tRNA 3'-end processing"/>
    <property type="evidence" value="ECO:0007669"/>
    <property type="project" value="TreeGrafter"/>
</dbReference>
<keyword evidence="6" id="KW-0540">Nuclease</keyword>
<gene>
    <name evidence="13" type="ORF">D9619_006276</name>
</gene>
<evidence type="ECO:0000256" key="1">
    <source>
        <dbReference type="ARBA" id="ARBA00000402"/>
    </source>
</evidence>
<dbReference type="EMBL" id="JAACJJ010000042">
    <property type="protein sequence ID" value="KAF5316195.1"/>
    <property type="molecule type" value="Genomic_DNA"/>
</dbReference>
<dbReference type="InterPro" id="IPR047151">
    <property type="entry name" value="RNZ2-like"/>
</dbReference>
<keyword evidence="14" id="KW-1185">Reference proteome</keyword>
<evidence type="ECO:0000256" key="11">
    <source>
        <dbReference type="SAM" id="MobiDB-lite"/>
    </source>
</evidence>
<dbReference type="CDD" id="cd07718">
    <property type="entry name" value="RNaseZ_ELAC1_ELAC2-C-term-like_MBL-fold"/>
    <property type="match status" value="1"/>
</dbReference>
<organism evidence="13 14">
    <name type="scientific">Psilocybe cf. subviscida</name>
    <dbReference type="NCBI Taxonomy" id="2480587"/>
    <lineage>
        <taxon>Eukaryota</taxon>
        <taxon>Fungi</taxon>
        <taxon>Dikarya</taxon>
        <taxon>Basidiomycota</taxon>
        <taxon>Agaricomycotina</taxon>
        <taxon>Agaricomycetes</taxon>
        <taxon>Agaricomycetidae</taxon>
        <taxon>Agaricales</taxon>
        <taxon>Agaricineae</taxon>
        <taxon>Strophariaceae</taxon>
        <taxon>Psilocybe</taxon>
    </lineage>
</organism>
<evidence type="ECO:0000256" key="4">
    <source>
        <dbReference type="ARBA" id="ARBA00012477"/>
    </source>
</evidence>
<dbReference type="EC" id="3.1.26.11" evidence="4"/>
<dbReference type="InterPro" id="IPR036866">
    <property type="entry name" value="RibonucZ/Hydroxyglut_hydro"/>
</dbReference>
<keyword evidence="8" id="KW-0255">Endonuclease</keyword>
<feature type="region of interest" description="Disordered" evidence="11">
    <location>
        <begin position="1258"/>
        <end position="1298"/>
    </location>
</feature>
<evidence type="ECO:0000256" key="8">
    <source>
        <dbReference type="ARBA" id="ARBA00022759"/>
    </source>
</evidence>
<evidence type="ECO:0000256" key="7">
    <source>
        <dbReference type="ARBA" id="ARBA00022723"/>
    </source>
</evidence>
<reference evidence="13 14" key="1">
    <citation type="journal article" date="2020" name="ISME J.">
        <title>Uncovering the hidden diversity of litter-decomposition mechanisms in mushroom-forming fungi.</title>
        <authorList>
            <person name="Floudas D."/>
            <person name="Bentzer J."/>
            <person name="Ahren D."/>
            <person name="Johansson T."/>
            <person name="Persson P."/>
            <person name="Tunlid A."/>
        </authorList>
    </citation>
    <scope>NUCLEOTIDE SEQUENCE [LARGE SCALE GENOMIC DNA]</scope>
    <source>
        <strain evidence="13 14">CBS 101986</strain>
    </source>
</reference>
<dbReference type="PANTHER" id="PTHR12553:SF49">
    <property type="entry name" value="ZINC PHOSPHODIESTERASE ELAC PROTEIN 2"/>
    <property type="match status" value="1"/>
</dbReference>
<keyword evidence="9" id="KW-0378">Hydrolase</keyword>
<keyword evidence="10" id="KW-0862">Zinc</keyword>
<dbReference type="InterPro" id="IPR027794">
    <property type="entry name" value="tRNase_Z_dom"/>
</dbReference>
<evidence type="ECO:0000313" key="14">
    <source>
        <dbReference type="Proteomes" id="UP000567179"/>
    </source>
</evidence>
<dbReference type="GO" id="GO:0005739">
    <property type="term" value="C:mitochondrion"/>
    <property type="evidence" value="ECO:0007669"/>
    <property type="project" value="TreeGrafter"/>
</dbReference>
<dbReference type="Pfam" id="PF13691">
    <property type="entry name" value="Lactamase_B_4"/>
    <property type="match status" value="1"/>
</dbReference>
<proteinExistence type="inferred from homology"/>
<dbReference type="PANTHER" id="PTHR12553">
    <property type="entry name" value="ZINC PHOSPHODIESTERASE ELAC PROTEIN 2"/>
    <property type="match status" value="1"/>
</dbReference>
<feature type="compositionally biased region" description="Polar residues" evidence="11">
    <location>
        <begin position="1282"/>
        <end position="1298"/>
    </location>
</feature>
<evidence type="ECO:0000256" key="10">
    <source>
        <dbReference type="ARBA" id="ARBA00022833"/>
    </source>
</evidence>
<dbReference type="SUPFAM" id="SSF56281">
    <property type="entry name" value="Metallo-hydrolase/oxidoreductase"/>
    <property type="match status" value="2"/>
</dbReference>
<comment type="cofactor">
    <cofactor evidence="2">
        <name>Zn(2+)</name>
        <dbReference type="ChEBI" id="CHEBI:29105"/>
    </cofactor>
</comment>
<comment type="similarity">
    <text evidence="3">Belongs to the RNase Z family.</text>
</comment>
<dbReference type="OrthoDB" id="527344at2759"/>
<feature type="compositionally biased region" description="Basic and acidic residues" evidence="11">
    <location>
        <begin position="542"/>
        <end position="551"/>
    </location>
</feature>